<feature type="transmembrane region" description="Helical" evidence="1">
    <location>
        <begin position="20"/>
        <end position="40"/>
    </location>
</feature>
<name>A0ABV1RQ08_9BACT</name>
<proteinExistence type="predicted"/>
<comment type="caution">
    <text evidence="2">The sequence shown here is derived from an EMBL/GenBank/DDBJ whole genome shotgun (WGS) entry which is preliminary data.</text>
</comment>
<dbReference type="EMBL" id="JBEOKT010000002">
    <property type="protein sequence ID" value="MER2996457.1"/>
    <property type="molecule type" value="Genomic_DNA"/>
</dbReference>
<keyword evidence="1" id="KW-0472">Membrane</keyword>
<accession>A0ABV1RQ08</accession>
<evidence type="ECO:0000256" key="1">
    <source>
        <dbReference type="SAM" id="Phobius"/>
    </source>
</evidence>
<evidence type="ECO:0000313" key="2">
    <source>
        <dbReference type="EMBL" id="MER2996457.1"/>
    </source>
</evidence>
<keyword evidence="1" id="KW-0812">Transmembrane</keyword>
<gene>
    <name evidence="2" type="ORF">ABS362_02810</name>
</gene>
<dbReference type="RefSeq" id="WP_350410764.1">
    <property type="nucleotide sequence ID" value="NZ_JBEOKT010000002.1"/>
</dbReference>
<dbReference type="Proteomes" id="UP001476807">
    <property type="component" value="Unassembled WGS sequence"/>
</dbReference>
<protein>
    <submittedName>
        <fullName evidence="2">Uncharacterized protein</fullName>
    </submittedName>
</protein>
<organism evidence="2 3">
    <name type="scientific">Pontibacter populi</name>
    <dbReference type="NCBI Taxonomy" id="890055"/>
    <lineage>
        <taxon>Bacteria</taxon>
        <taxon>Pseudomonadati</taxon>
        <taxon>Bacteroidota</taxon>
        <taxon>Cytophagia</taxon>
        <taxon>Cytophagales</taxon>
        <taxon>Hymenobacteraceae</taxon>
        <taxon>Pontibacter</taxon>
    </lineage>
</organism>
<keyword evidence="3" id="KW-1185">Reference proteome</keyword>
<sequence length="147" mass="16747">METSAAELILKSIQDLKTLGITLGVLIIANIGAIGIKYYFDQRLKNADVKINKASLINSRLVSVQEELFHKLDNLTKIDVNDSATIVTEVQEAFRYMNKFQLFIPKKLRKTSHDLLDYFTSVGLNPSNKKYETETALLDNYTNEFLK</sequence>
<keyword evidence="1" id="KW-1133">Transmembrane helix</keyword>
<evidence type="ECO:0000313" key="3">
    <source>
        <dbReference type="Proteomes" id="UP001476807"/>
    </source>
</evidence>
<reference evidence="2 3" key="1">
    <citation type="submission" date="2024-06" db="EMBL/GenBank/DDBJ databases">
        <title>Pontibacter populi HYL7-15.</title>
        <authorList>
            <person name="Kim M.K."/>
        </authorList>
    </citation>
    <scope>NUCLEOTIDE SEQUENCE [LARGE SCALE GENOMIC DNA]</scope>
    <source>
        <strain evidence="2 3">HYL7-15</strain>
    </source>
</reference>